<feature type="transmembrane region" description="Helical" evidence="5">
    <location>
        <begin position="183"/>
        <end position="203"/>
    </location>
</feature>
<organism evidence="6 7">
    <name type="scientific">Sulfolobus islandicus rod-shaped virus 2</name>
    <name type="common">SIRV2</name>
    <name type="synonym">Sulfolobus virus SIRV-2</name>
    <dbReference type="NCBI Taxonomy" id="157899"/>
    <lineage>
        <taxon>Viruses</taxon>
        <taxon>Adnaviria</taxon>
        <taxon>Zilligvirae</taxon>
        <taxon>Taleaviricota</taxon>
        <taxon>Tokiviricetes</taxon>
        <taxon>Ligamenvirales</taxon>
        <taxon>Rudiviridae</taxon>
        <taxon>Icerudivirus</taxon>
        <taxon>Icerudivirus hveragerdiense</taxon>
        <taxon>Icerudivirus SIRV2</taxon>
    </lineage>
</organism>
<accession>Q8V9Q4</accession>
<dbReference type="KEGG" id="vg:951452"/>
<proteinExistence type="predicted"/>
<feature type="transmembrane region" description="Helical" evidence="5">
    <location>
        <begin position="153"/>
        <end position="171"/>
    </location>
</feature>
<dbReference type="InterPro" id="IPR050367">
    <property type="entry name" value="APC_superfamily"/>
</dbReference>
<dbReference type="PANTHER" id="PTHR42770:SF7">
    <property type="entry name" value="MEMBRANE PROTEIN"/>
    <property type="match status" value="1"/>
</dbReference>
<feature type="transmembrane region" description="Helical" evidence="5">
    <location>
        <begin position="20"/>
        <end position="42"/>
    </location>
</feature>
<evidence type="ECO:0008006" key="8">
    <source>
        <dbReference type="Google" id="ProtNLM"/>
    </source>
</evidence>
<keyword evidence="2 5" id="KW-0812">Transmembrane</keyword>
<dbReference type="RefSeq" id="NP_666548.1">
    <property type="nucleotide sequence ID" value="NC_004086.1"/>
</dbReference>
<sequence>MEFERKSSGIIKSFNILDIFSINLLYMGILSGISYPLFVSSLLKNVNLLYAILIGAVFEIPLLLMYYRLTTKYPLNGGDYAYIRTAFSSKFYTVFGISLWLTYVLSQPILGDLVLLNFNIQNQFEQFLIVESLFPIVLLIIANKKIYAKIVDILAIAQIIIAIFIAFKSFSFQYQNFTISNTLLSALLFDLSAFIFINAISYIAGEIKNIKKSSMVGYFVSYGIVAILSIIDSYSNLNILFALMPIWFFSYMPIANKIQSRLIQTMSFDKVLPEKFSKINPNVLLLIFIANTIANVLENLLGFNISFGLDGLLFIFWNFIIVAFAYLKLMNDRILFFTVLTSLAIQIFLFFYLGYQNIIFYKFVISGNIEYTILRIIIIPIIGAIVYLLRKSKINVMPK</sequence>
<feature type="transmembrane region" description="Helical" evidence="5">
    <location>
        <begin position="48"/>
        <end position="69"/>
    </location>
</feature>
<dbReference type="PANTHER" id="PTHR42770">
    <property type="entry name" value="AMINO ACID TRANSPORTER-RELATED"/>
    <property type="match status" value="1"/>
</dbReference>
<organismHost>
    <name type="scientific">Saccharolobus islandicus</name>
    <name type="common">Sulfolobus islandicus</name>
    <dbReference type="NCBI Taxonomy" id="43080"/>
</organismHost>
<feature type="transmembrane region" description="Helical" evidence="5">
    <location>
        <begin position="334"/>
        <end position="353"/>
    </location>
</feature>
<dbReference type="GeneID" id="951452"/>
<dbReference type="Proteomes" id="UP000002271">
    <property type="component" value="Segment"/>
</dbReference>
<dbReference type="PIRSF" id="PIRSF006060">
    <property type="entry name" value="AA_transporter"/>
    <property type="match status" value="1"/>
</dbReference>
<dbReference type="EMBL" id="AJ344259">
    <property type="protein sequence ID" value="CAC87289.1"/>
    <property type="molecule type" value="Genomic_DNA"/>
</dbReference>
<feature type="transmembrane region" description="Helical" evidence="5">
    <location>
        <begin position="279"/>
        <end position="297"/>
    </location>
</feature>
<feature type="transmembrane region" description="Helical" evidence="5">
    <location>
        <begin position="123"/>
        <end position="141"/>
    </location>
</feature>
<dbReference type="Gene3D" id="1.20.1740.10">
    <property type="entry name" value="Amino acid/polyamine transporter I"/>
    <property type="match status" value="1"/>
</dbReference>
<keyword evidence="3 5" id="KW-1133">Transmembrane helix</keyword>
<evidence type="ECO:0000256" key="4">
    <source>
        <dbReference type="ARBA" id="ARBA00023136"/>
    </source>
</evidence>
<protein>
    <recommendedName>
        <fullName evidence="8">Permease</fullName>
    </recommendedName>
</protein>
<name>Q8V9Q4_SIRV2</name>
<reference evidence="6 7" key="1">
    <citation type="journal article" date="2001" name="Virology">
        <title>Sequences and replication of genomes of the archaeal rudiviruses SIRV1 and SIRV2: relationships to the archaeal lipothrixvirus SIFV and some eukaryal viruses.</title>
        <authorList>
            <person name="Peng X."/>
            <person name="Blum H."/>
            <person name="She Q."/>
            <person name="Mallok S."/>
            <person name="Brugger K."/>
            <person name="Garrett R.A."/>
            <person name="Zillig W."/>
            <person name="Prangishvili D."/>
        </authorList>
    </citation>
    <scope>NUCLEOTIDE SEQUENCE</scope>
    <source>
        <strain evidence="6 7">HVE10/4</strain>
    </source>
</reference>
<feature type="transmembrane region" description="Helical" evidence="5">
    <location>
        <begin position="237"/>
        <end position="258"/>
    </location>
</feature>
<evidence type="ECO:0000256" key="5">
    <source>
        <dbReference type="SAM" id="Phobius"/>
    </source>
</evidence>
<keyword evidence="7" id="KW-1185">Reference proteome</keyword>
<dbReference type="OrthoDB" id="5258at10239"/>
<evidence type="ECO:0000256" key="3">
    <source>
        <dbReference type="ARBA" id="ARBA00022989"/>
    </source>
</evidence>
<feature type="transmembrane region" description="Helical" evidence="5">
    <location>
        <begin position="81"/>
        <end position="103"/>
    </location>
</feature>
<evidence type="ECO:0000313" key="7">
    <source>
        <dbReference type="Proteomes" id="UP000002271"/>
    </source>
</evidence>
<dbReference type="GO" id="GO:0016020">
    <property type="term" value="C:membrane"/>
    <property type="evidence" value="ECO:0007669"/>
    <property type="project" value="UniProtKB-SubCell"/>
</dbReference>
<feature type="transmembrane region" description="Helical" evidence="5">
    <location>
        <begin position="303"/>
        <end position="327"/>
    </location>
</feature>
<feature type="transmembrane region" description="Helical" evidence="5">
    <location>
        <begin position="373"/>
        <end position="389"/>
    </location>
</feature>
<evidence type="ECO:0000313" key="6">
    <source>
        <dbReference type="EMBL" id="CAC87289.1"/>
    </source>
</evidence>
<evidence type="ECO:0000256" key="1">
    <source>
        <dbReference type="ARBA" id="ARBA00004141"/>
    </source>
</evidence>
<evidence type="ECO:0000256" key="2">
    <source>
        <dbReference type="ARBA" id="ARBA00022692"/>
    </source>
</evidence>
<keyword evidence="4 5" id="KW-0472">Membrane</keyword>
<feature type="transmembrane region" description="Helical" evidence="5">
    <location>
        <begin position="215"/>
        <end position="231"/>
    </location>
</feature>
<comment type="subcellular location">
    <subcellularLocation>
        <location evidence="1">Membrane</location>
        <topology evidence="1">Multi-pass membrane protein</topology>
    </subcellularLocation>
</comment>